<evidence type="ECO:0000256" key="7">
    <source>
        <dbReference type="ARBA" id="ARBA00044893"/>
    </source>
</evidence>
<dbReference type="AlphaFoldDB" id="A0A010R4L0"/>
<name>A0A010R4L0_9PEZI</name>
<evidence type="ECO:0000256" key="9">
    <source>
        <dbReference type="ARBA" id="ARBA00044899"/>
    </source>
</evidence>
<sequence length="491" mass="53351">MISKDPVERPLPVADGEDNASPTRSETDEKGIADATTYPSDDSESIRDFPWTWKATALICGVALSWGSSFSENTLGPLKSTLIKNLDINNSQYGAISSATSLVNTVLPILGGYGLDHYGVEWGSLACSVAIFIGAVISAAGSNQDSFALVVAGRVIMGFGSTVIETCTSKILAHWFQHKGLGLVYGLDLSIDIQMLIISLLSGKLIVLIAKATAVPMRDATSFWGWALWIPAIVCFANLLQNIFYVWWVWTRPDWTRMPTGQERAREITRRERLQAGNTEVATTNTSKSTRTLRALPDWSSLLRVPRFFWLVACTQILQAGVVGGFNGLNADIITETRGSTAQLAGYTSAVQQVIPVICAPLIGSYFDFFGHRMVFVSITSAIWILVYCLIGYTQTNALGSMVIASVASTMNALPFLASIPLIVPDQLELGLVFGIWKVFNNAGSVIVDMIAGRLQDITPGGTYERVIAFFVAVKGLEFCLGLFYGILDRK</sequence>
<comment type="caution">
    <text evidence="21">The sequence shown here is derived from an EMBL/GenBank/DDBJ whole genome shotgun (WGS) entry which is preliminary data.</text>
</comment>
<feature type="transmembrane region" description="Helical" evidence="20">
    <location>
        <begin position="350"/>
        <end position="367"/>
    </location>
</feature>
<evidence type="ECO:0000256" key="3">
    <source>
        <dbReference type="ARBA" id="ARBA00044878"/>
    </source>
</evidence>
<evidence type="ECO:0000256" key="18">
    <source>
        <dbReference type="ARBA" id="ARBA00046376"/>
    </source>
</evidence>
<dbReference type="InterPro" id="IPR036259">
    <property type="entry name" value="MFS_trans_sf"/>
</dbReference>
<evidence type="ECO:0000313" key="21">
    <source>
        <dbReference type="EMBL" id="EXF75176.1"/>
    </source>
</evidence>
<organism evidence="21 22">
    <name type="scientific">Colletotrichum fioriniae PJ7</name>
    <dbReference type="NCBI Taxonomy" id="1445577"/>
    <lineage>
        <taxon>Eukaryota</taxon>
        <taxon>Fungi</taxon>
        <taxon>Dikarya</taxon>
        <taxon>Ascomycota</taxon>
        <taxon>Pezizomycotina</taxon>
        <taxon>Sordariomycetes</taxon>
        <taxon>Hypocreomycetidae</taxon>
        <taxon>Glomerellales</taxon>
        <taxon>Glomerellaceae</taxon>
        <taxon>Colletotrichum</taxon>
        <taxon>Colletotrichum acutatum species complex</taxon>
    </lineage>
</organism>
<keyword evidence="20" id="KW-0812">Transmembrane</keyword>
<comment type="catalytic activity">
    <reaction evidence="9">
        <text>L-arginyl-L-alpha-amino acid(out) = L-arginyl-L-alpha-amino acid(in)</text>
        <dbReference type="Rhea" id="RHEA:79371"/>
        <dbReference type="ChEBI" id="CHEBI:84315"/>
    </reaction>
</comment>
<evidence type="ECO:0000256" key="15">
    <source>
        <dbReference type="ARBA" id="ARBA00044985"/>
    </source>
</evidence>
<gene>
    <name evidence="21" type="ORF">CFIO01_06134</name>
</gene>
<comment type="catalytic activity">
    <reaction evidence="2">
        <text>L-lysyl-L-alanine(out) = L-lysyl-L-alanine(in)</text>
        <dbReference type="Rhea" id="RHEA:79399"/>
        <dbReference type="ChEBI" id="CHEBI:229954"/>
    </reaction>
</comment>
<feature type="transmembrane region" description="Helical" evidence="20">
    <location>
        <begin position="93"/>
        <end position="110"/>
    </location>
</feature>
<comment type="catalytic activity">
    <reaction evidence="5">
        <text>L-alpha-aminoacyl-L-histidine(out) = L-alpha-aminoacyl-L-histidine(in)</text>
        <dbReference type="Rhea" id="RHEA:79375"/>
        <dbReference type="ChEBI" id="CHEBI:229967"/>
    </reaction>
</comment>
<dbReference type="eggNOG" id="KOG4686">
    <property type="taxonomic scope" value="Eukaryota"/>
</dbReference>
<feature type="transmembrane region" description="Helical" evidence="20">
    <location>
        <begin position="403"/>
        <end position="424"/>
    </location>
</feature>
<dbReference type="KEGG" id="cfj:CFIO01_06134"/>
<feature type="transmembrane region" description="Helical" evidence="20">
    <location>
        <begin position="193"/>
        <end position="214"/>
    </location>
</feature>
<comment type="catalytic activity">
    <reaction evidence="4">
        <text>L-alpha-aminoacyl-L-arginine(out) = L-alpha-aminoacyl-L-arginine(in)</text>
        <dbReference type="Rhea" id="RHEA:79367"/>
        <dbReference type="ChEBI" id="CHEBI:229968"/>
    </reaction>
</comment>
<feature type="transmembrane region" description="Helical" evidence="20">
    <location>
        <begin position="308"/>
        <end position="329"/>
    </location>
</feature>
<feature type="transmembrane region" description="Helical" evidence="20">
    <location>
        <begin position="226"/>
        <end position="250"/>
    </location>
</feature>
<evidence type="ECO:0000256" key="10">
    <source>
        <dbReference type="ARBA" id="ARBA00044900"/>
    </source>
</evidence>
<feature type="transmembrane region" description="Helical" evidence="20">
    <location>
        <begin position="122"/>
        <end position="140"/>
    </location>
</feature>
<keyword evidence="22" id="KW-1185">Reference proteome</keyword>
<evidence type="ECO:0000256" key="4">
    <source>
        <dbReference type="ARBA" id="ARBA00044881"/>
    </source>
</evidence>
<accession>A0A010R4L0</accession>
<evidence type="ECO:0000256" key="14">
    <source>
        <dbReference type="ARBA" id="ARBA00044924"/>
    </source>
</evidence>
<comment type="catalytic activity">
    <reaction evidence="10">
        <text>L-lysyl-L-lysine(out) = L-lysyl-L-lysine(in)</text>
        <dbReference type="Rhea" id="RHEA:79403"/>
        <dbReference type="ChEBI" id="CHEBI:229956"/>
    </reaction>
</comment>
<dbReference type="InterPro" id="IPR052187">
    <property type="entry name" value="MFSD1"/>
</dbReference>
<feature type="region of interest" description="Disordered" evidence="19">
    <location>
        <begin position="1"/>
        <end position="44"/>
    </location>
</feature>
<keyword evidence="20" id="KW-1133">Transmembrane helix</keyword>
<evidence type="ECO:0000256" key="1">
    <source>
        <dbReference type="ARBA" id="ARBA00004141"/>
    </source>
</evidence>
<evidence type="ECO:0000256" key="20">
    <source>
        <dbReference type="SAM" id="Phobius"/>
    </source>
</evidence>
<comment type="catalytic activity">
    <reaction evidence="6">
        <text>L-lysyl-L-alpha-amino acid(out) = L-lysyl-L-alpha-amino acid(in)</text>
        <dbReference type="Rhea" id="RHEA:79387"/>
        <dbReference type="ChEBI" id="CHEBI:229965"/>
    </reaction>
</comment>
<comment type="catalytic activity">
    <reaction evidence="3">
        <text>L-histidyl-glycine(out) = L-histidyl-glycine(in)</text>
        <dbReference type="Rhea" id="RHEA:79395"/>
        <dbReference type="ChEBI" id="CHEBI:229957"/>
    </reaction>
</comment>
<comment type="subunit">
    <text evidence="18">Homodimer. Interacts with lysosomal protein GLMP (via lumenal domain); the interaction starts while both proteins are still in the endoplasmic reticulum and is required for stabilization of MFSD1 in lysosomes but has no direct effect on its targeting to lysosomes or transporter activity.</text>
</comment>
<evidence type="ECO:0000256" key="2">
    <source>
        <dbReference type="ARBA" id="ARBA00044876"/>
    </source>
</evidence>
<evidence type="ECO:0000313" key="22">
    <source>
        <dbReference type="Proteomes" id="UP000020467"/>
    </source>
</evidence>
<dbReference type="Proteomes" id="UP000020467">
    <property type="component" value="Unassembled WGS sequence"/>
</dbReference>
<evidence type="ECO:0000256" key="17">
    <source>
        <dbReference type="ARBA" id="ARBA00045709"/>
    </source>
</evidence>
<evidence type="ECO:0000256" key="5">
    <source>
        <dbReference type="ARBA" id="ARBA00044884"/>
    </source>
</evidence>
<dbReference type="GO" id="GO:0022857">
    <property type="term" value="F:transmembrane transporter activity"/>
    <property type="evidence" value="ECO:0007669"/>
    <property type="project" value="InterPro"/>
</dbReference>
<evidence type="ECO:0000256" key="11">
    <source>
        <dbReference type="ARBA" id="ARBA00044903"/>
    </source>
</evidence>
<dbReference type="HOGENOM" id="CLU_030987_0_0_1"/>
<proteinExistence type="predicted"/>
<keyword evidence="20" id="KW-0472">Membrane</keyword>
<evidence type="ECO:0000256" key="12">
    <source>
        <dbReference type="ARBA" id="ARBA00044912"/>
    </source>
</evidence>
<dbReference type="PANTHER" id="PTHR23512">
    <property type="entry name" value="MAJOR FACILITATOR SUPERFAMILY DOMAIN-CONTAINING PROTEIN 1"/>
    <property type="match status" value="1"/>
</dbReference>
<dbReference type="SUPFAM" id="SSF103473">
    <property type="entry name" value="MFS general substrate transporter"/>
    <property type="match status" value="1"/>
</dbReference>
<dbReference type="Gene3D" id="1.20.1250.20">
    <property type="entry name" value="MFS general substrate transporter like domains"/>
    <property type="match status" value="2"/>
</dbReference>
<comment type="catalytic activity">
    <reaction evidence="14">
        <text>L-lysyl-glycine(out) = L-lysyl-glycine(in)</text>
        <dbReference type="Rhea" id="RHEA:79407"/>
        <dbReference type="ChEBI" id="CHEBI:191202"/>
    </reaction>
</comment>
<protein>
    <recommendedName>
        <fullName evidence="15">Lysosomal dipeptide transporter MFSD1</fullName>
    </recommendedName>
    <alternativeName>
        <fullName evidence="16">Major facilitator superfamily domain-containing protein 1</fullName>
    </alternativeName>
</protein>
<dbReference type="GO" id="GO:0016020">
    <property type="term" value="C:membrane"/>
    <property type="evidence" value="ECO:0007669"/>
    <property type="project" value="UniProtKB-SubCell"/>
</dbReference>
<evidence type="ECO:0000256" key="16">
    <source>
        <dbReference type="ARBA" id="ARBA00045018"/>
    </source>
</evidence>
<feature type="transmembrane region" description="Helical" evidence="20">
    <location>
        <begin position="373"/>
        <end position="391"/>
    </location>
</feature>
<evidence type="ECO:0000256" key="19">
    <source>
        <dbReference type="SAM" id="MobiDB-lite"/>
    </source>
</evidence>
<dbReference type="PANTHER" id="PTHR23512:SF12">
    <property type="entry name" value="TRANSPORTER, PUTATIVE (AFU_ORTHOLOGUE AFUA_4G00260)-RELATED"/>
    <property type="match status" value="1"/>
</dbReference>
<comment type="function">
    <text evidence="17">Lysosomal dipeptide uniporter that selectively exports lysine, arginine or histidine-containing dipeptides with a net positive charge from the lysosome lumen into the cytosol. Could play a role in a specific type of protein O-glycosylation indirectly regulating macrophages migration and tissue invasion. Also essential for liver homeostasis.</text>
</comment>
<dbReference type="EMBL" id="JARH01000924">
    <property type="protein sequence ID" value="EXF75176.1"/>
    <property type="molecule type" value="Genomic_DNA"/>
</dbReference>
<comment type="catalytic activity">
    <reaction evidence="12">
        <text>L-histidyl-L-alpha-amino acid(out) = L-histidyl-L-alpha-amino acid(in)</text>
        <dbReference type="Rhea" id="RHEA:79379"/>
        <dbReference type="ChEBI" id="CHEBI:229964"/>
    </reaction>
</comment>
<evidence type="ECO:0000256" key="6">
    <source>
        <dbReference type="ARBA" id="ARBA00044891"/>
    </source>
</evidence>
<comment type="subcellular location">
    <subcellularLocation>
        <location evidence="1">Membrane</location>
        <topology evidence="1">Multi-pass membrane protein</topology>
    </subcellularLocation>
</comment>
<comment type="catalytic activity">
    <reaction evidence="7">
        <text>L-alpha-aminoacyl-L-lysine(out) = L-alpha-aminoacyl-L-lysine(in)</text>
        <dbReference type="Rhea" id="RHEA:79383"/>
        <dbReference type="ChEBI" id="CHEBI:229966"/>
    </reaction>
</comment>
<feature type="transmembrane region" description="Helical" evidence="20">
    <location>
        <begin position="147"/>
        <end position="173"/>
    </location>
</feature>
<dbReference type="InterPro" id="IPR011701">
    <property type="entry name" value="MFS"/>
</dbReference>
<feature type="transmembrane region" description="Helical" evidence="20">
    <location>
        <begin position="467"/>
        <end position="488"/>
    </location>
</feature>
<dbReference type="Pfam" id="PF07690">
    <property type="entry name" value="MFS_1"/>
    <property type="match status" value="1"/>
</dbReference>
<evidence type="ECO:0000256" key="8">
    <source>
        <dbReference type="ARBA" id="ARBA00044898"/>
    </source>
</evidence>
<comment type="catalytic activity">
    <reaction evidence="13">
        <text>L-alanyl-L-lysine(out) = L-alanyl-L-lysine(in)</text>
        <dbReference type="Rhea" id="RHEA:79415"/>
        <dbReference type="ChEBI" id="CHEBI:192470"/>
    </reaction>
</comment>
<dbReference type="OrthoDB" id="424834at2759"/>
<reference evidence="21 22" key="1">
    <citation type="submission" date="2014-02" db="EMBL/GenBank/DDBJ databases">
        <title>The genome sequence of Colletotrichum fioriniae PJ7.</title>
        <authorList>
            <person name="Baroncelli R."/>
            <person name="Thon M.R."/>
        </authorList>
    </citation>
    <scope>NUCLEOTIDE SEQUENCE [LARGE SCALE GENOMIC DNA]</scope>
    <source>
        <strain evidence="21 22">PJ7</strain>
    </source>
</reference>
<comment type="catalytic activity">
    <reaction evidence="11">
        <text>L-arginyl-glycine(out) = L-arginyl-glycine(in)</text>
        <dbReference type="Rhea" id="RHEA:79391"/>
        <dbReference type="ChEBI" id="CHEBI:229955"/>
    </reaction>
</comment>
<comment type="catalytic activity">
    <reaction evidence="8">
        <text>L-aspartyl-L-lysine(out) = L-aspartyl-L-lysine(in)</text>
        <dbReference type="Rhea" id="RHEA:79411"/>
        <dbReference type="ChEBI" id="CHEBI:229953"/>
    </reaction>
</comment>
<evidence type="ECO:0000256" key="13">
    <source>
        <dbReference type="ARBA" id="ARBA00044919"/>
    </source>
</evidence>